<sequence>MVENGKISILQFGIMMFMFAIGSAVILIPSIIVAVAKQDAWITFVIAIGLDFGIVTFWTALAKRFPNETIIQYSERILGKWFGKMIGLIYISYFLYLSALVLRNLGDFISTSLLVQTPQQFVHIIFMIPIMYGAYLGLEVIGRASEILLPWVVLFFLVMTILLLKDIDFSKLLPILPNGIQMPIKGLYPLIGFPKCEMILFLMLTPFVKQPGKIKKYFLLFFIGSAVFAALLVLVSITVLGVDLTERSTFSVFDLAKEIKVGSFFNRVEVLVGGIWIITIFVKLCLCFYAANLATAYVFNLKSYRITILPYGLIVIALSTIVFHNPAEAFWFITGAYPLYAMFHGFFIPGVLLVVAKIRKLKIKPKEVA</sequence>
<evidence type="ECO:0000256" key="5">
    <source>
        <dbReference type="ARBA" id="ARBA00022692"/>
    </source>
</evidence>
<feature type="transmembrane region" description="Helical" evidence="8">
    <location>
        <begin position="12"/>
        <end position="35"/>
    </location>
</feature>
<feature type="transmembrane region" description="Helical" evidence="8">
    <location>
        <begin position="81"/>
        <end position="101"/>
    </location>
</feature>
<dbReference type="OrthoDB" id="2078716at2"/>
<proteinExistence type="inferred from homology"/>
<dbReference type="KEGG" id="ppsc:EHS13_24860"/>
<name>A0A6B8RR68_9BACL</name>
<dbReference type="EMBL" id="CP034235">
    <property type="protein sequence ID" value="QGQ97886.1"/>
    <property type="molecule type" value="Genomic_DNA"/>
</dbReference>
<evidence type="ECO:0000256" key="7">
    <source>
        <dbReference type="ARBA" id="ARBA00023136"/>
    </source>
</evidence>
<keyword evidence="10" id="KW-1185">Reference proteome</keyword>
<evidence type="ECO:0000313" key="10">
    <source>
        <dbReference type="Proteomes" id="UP000426246"/>
    </source>
</evidence>
<protein>
    <submittedName>
        <fullName evidence="9">Spore gernimation protein</fullName>
    </submittedName>
</protein>
<evidence type="ECO:0000256" key="2">
    <source>
        <dbReference type="ARBA" id="ARBA00007998"/>
    </source>
</evidence>
<evidence type="ECO:0000256" key="8">
    <source>
        <dbReference type="SAM" id="Phobius"/>
    </source>
</evidence>
<dbReference type="PANTHER" id="PTHR34975">
    <property type="entry name" value="SPORE GERMINATION PROTEIN A2"/>
    <property type="match status" value="1"/>
</dbReference>
<feature type="transmembrane region" description="Helical" evidence="8">
    <location>
        <begin position="121"/>
        <end position="141"/>
    </location>
</feature>
<feature type="transmembrane region" description="Helical" evidence="8">
    <location>
        <begin position="41"/>
        <end position="61"/>
    </location>
</feature>
<dbReference type="GO" id="GO:0016020">
    <property type="term" value="C:membrane"/>
    <property type="evidence" value="ECO:0007669"/>
    <property type="project" value="UniProtKB-SubCell"/>
</dbReference>
<evidence type="ECO:0000256" key="6">
    <source>
        <dbReference type="ARBA" id="ARBA00022989"/>
    </source>
</evidence>
<reference evidence="10" key="1">
    <citation type="submission" date="2018-11" db="EMBL/GenBank/DDBJ databases">
        <title>Complete genome sequence of Paenibacillus sp. ML311-T8.</title>
        <authorList>
            <person name="Nam Y.-D."/>
            <person name="Kang J."/>
            <person name="Chung W.-H."/>
            <person name="Park Y.S."/>
        </authorList>
    </citation>
    <scope>NUCLEOTIDE SEQUENCE [LARGE SCALE GENOMIC DNA]</scope>
    <source>
        <strain evidence="10">ML311-T8</strain>
    </source>
</reference>
<feature type="transmembrane region" description="Helical" evidence="8">
    <location>
        <begin position="303"/>
        <end position="323"/>
    </location>
</feature>
<keyword evidence="7 8" id="KW-0472">Membrane</keyword>
<feature type="transmembrane region" description="Helical" evidence="8">
    <location>
        <begin position="270"/>
        <end position="291"/>
    </location>
</feature>
<evidence type="ECO:0000256" key="3">
    <source>
        <dbReference type="ARBA" id="ARBA00022448"/>
    </source>
</evidence>
<dbReference type="Proteomes" id="UP000426246">
    <property type="component" value="Chromosome"/>
</dbReference>
<accession>A0A6B8RR68</accession>
<feature type="transmembrane region" description="Helical" evidence="8">
    <location>
        <begin position="148"/>
        <end position="167"/>
    </location>
</feature>
<organism evidence="9 10">
    <name type="scientific">Paenibacillus psychroresistens</name>
    <dbReference type="NCBI Taxonomy" id="1778678"/>
    <lineage>
        <taxon>Bacteria</taxon>
        <taxon>Bacillati</taxon>
        <taxon>Bacillota</taxon>
        <taxon>Bacilli</taxon>
        <taxon>Bacillales</taxon>
        <taxon>Paenibacillaceae</taxon>
        <taxon>Paenibacillus</taxon>
    </lineage>
</organism>
<dbReference type="AlphaFoldDB" id="A0A6B8RR68"/>
<evidence type="ECO:0000313" key="9">
    <source>
        <dbReference type="EMBL" id="QGQ97886.1"/>
    </source>
</evidence>
<keyword evidence="4" id="KW-0309">Germination</keyword>
<gene>
    <name evidence="9" type="ORF">EHS13_24860</name>
</gene>
<keyword evidence="5 8" id="KW-0812">Transmembrane</keyword>
<dbReference type="NCBIfam" id="TIGR00912">
    <property type="entry name" value="2A0309"/>
    <property type="match status" value="1"/>
</dbReference>
<comment type="similarity">
    <text evidence="2">Belongs to the amino acid-polyamine-organocation (APC) superfamily. Spore germination protein (SGP) (TC 2.A.3.9) family.</text>
</comment>
<evidence type="ECO:0000256" key="1">
    <source>
        <dbReference type="ARBA" id="ARBA00004141"/>
    </source>
</evidence>
<dbReference type="Gene3D" id="1.20.1740.10">
    <property type="entry name" value="Amino acid/polyamine transporter I"/>
    <property type="match status" value="1"/>
</dbReference>
<keyword evidence="3" id="KW-0813">Transport</keyword>
<feature type="transmembrane region" description="Helical" evidence="8">
    <location>
        <begin position="329"/>
        <end position="356"/>
    </location>
</feature>
<dbReference type="GO" id="GO:0009847">
    <property type="term" value="P:spore germination"/>
    <property type="evidence" value="ECO:0007669"/>
    <property type="project" value="InterPro"/>
</dbReference>
<feature type="transmembrane region" description="Helical" evidence="8">
    <location>
        <begin position="217"/>
        <end position="242"/>
    </location>
</feature>
<dbReference type="InterPro" id="IPR004761">
    <property type="entry name" value="Spore_GerAB"/>
</dbReference>
<dbReference type="PANTHER" id="PTHR34975:SF2">
    <property type="entry name" value="SPORE GERMINATION PROTEIN A2"/>
    <property type="match status" value="1"/>
</dbReference>
<dbReference type="RefSeq" id="WP_155702987.1">
    <property type="nucleotide sequence ID" value="NZ_CP034235.1"/>
</dbReference>
<comment type="subcellular location">
    <subcellularLocation>
        <location evidence="1">Membrane</location>
        <topology evidence="1">Multi-pass membrane protein</topology>
    </subcellularLocation>
</comment>
<feature type="transmembrane region" description="Helical" evidence="8">
    <location>
        <begin position="187"/>
        <end position="205"/>
    </location>
</feature>
<evidence type="ECO:0000256" key="4">
    <source>
        <dbReference type="ARBA" id="ARBA00022544"/>
    </source>
</evidence>
<keyword evidence="6 8" id="KW-1133">Transmembrane helix</keyword>
<dbReference type="Pfam" id="PF03845">
    <property type="entry name" value="Spore_permease"/>
    <property type="match status" value="1"/>
</dbReference>